<dbReference type="PANTHER" id="PTHR14222">
    <property type="entry name" value="CONDENSIN"/>
    <property type="match status" value="1"/>
</dbReference>
<dbReference type="AlphaFoldDB" id="F6PWP3"/>
<sequence length="1233" mass="140025">VITVCELFTNELSKFLHAEADDQLNETLQTKYLNALKMNIYLLTQMIDSYLSLSRKEDRENSTTTKNKKSSKAKSSTALGIDWESECQRSVHILMSVFDLDIHRLWNAQLVEDELTSLVCNLCFKILEDPTMVKSKLVKSSVLNLLGCIIKKHNQSLSASLKVVQMLQHFDHSATPMAEAVHMWASTYKCRSIVSEVLRELSHIPERDFIRDSSSTKTICSFIVELSYYLPDAVLLNISLLLPRMDEESYMMRNSVLGAVGEIIIQCLSKEGLDEKSKQARDQFLDILYDHANLDVNAFVRSRALHVWLNLVSENSLPVKRCPDLVELCVRLLLDKSNLVRKVSVQLLEALLRKNPFRDNVRNIYHVEGFSILKSGVHNPILVIFINPKQKPDSLFPKLTISPLQCSLKQEQEKLEELQSIQAYWFKPKHESKFVGKIEKRSNKIKLTKQNIIFLAFSHVFNEKNEENKSKENEEILEEGMQEDDVEKNDENGSGSEEEQTENEKQDLLKTQEPNLEIEKKKEIIEYLSNAINFVERFNDAVPVLCQLLNSRTQSDVVEAINFFTAAWEFQLGCALEGITGMLEQIWNEDQKIRDAVVSAYRKLYFKTDSNITSKVKTVNVADNMIKLVAGSSNAKLPAIECLIGEIQKSGDWPSAVAQICWDRLTNPLASFAIVTGLSEMKQRKVSIQLLGMLANKDANVIKSKIKTLVSVGLKERTLPTSENVFDFELPFHTCVALSKLAAKKTEAGKYMRQFRYPDDHQLITTLTSLVVSGFNKKSVMWVKFALEAVGVIFQLSDNPVVVSTSMLNEIKGVVHARLSSDEPSGEIPVNELLMRFYSIIGQFALKLLVFIEGDVQSEIKQNRKLQEENEEADKNAQKKNKSSGKDDSHLEDDMGVGGATADDADQEFIKNVLETEIVEPDTPLGSLSEWLVRCCTVVVEPSDHSAVRVQQTASLALAKFMLVSSKFCERHLRLLFTMLEQSPHEGIRANLTIAAGDLSVRFPNLLEPWTSHIYARLNDKSVMVKVYATKVLTNLILNDMIKVKGHVSEMARCIVDENEKISAIAKRFFQELAKKGNSMYNVMPDIISRLSDPDIGIKDEVDFKKIMRFLLEYIQKDKQTESLIEKLCHRLEATRDKQQRRDLAFCLSILNYTEKGVKKLYDNFSLYANVLRDEQVYFLFNNILTKCKKCAKPDVKSQVDELEGKIIDRHACDVSEDECAAKAAEAVRSRKP</sequence>
<evidence type="ECO:0000256" key="10">
    <source>
        <dbReference type="PIRNR" id="PIRNR017127"/>
    </source>
</evidence>
<dbReference type="GO" id="GO:0010032">
    <property type="term" value="P:meiotic chromosome condensation"/>
    <property type="evidence" value="ECO:0000318"/>
    <property type="project" value="GO_Central"/>
</dbReference>
<feature type="region of interest" description="Disordered" evidence="11">
    <location>
        <begin position="863"/>
        <end position="902"/>
    </location>
</feature>
<evidence type="ECO:0000256" key="6">
    <source>
        <dbReference type="ARBA" id="ARBA00022776"/>
    </source>
</evidence>
<evidence type="ECO:0000256" key="4">
    <source>
        <dbReference type="ARBA" id="ARBA00022454"/>
    </source>
</evidence>
<dbReference type="EMBL" id="EAAA01000190">
    <property type="status" value="NOT_ANNOTATED_CDS"/>
    <property type="molecule type" value="Genomic_DNA"/>
</dbReference>
<dbReference type="Ensembl" id="ENSCINT00000025284.2">
    <property type="protein sequence ID" value="ENSCINP00000025038.2"/>
    <property type="gene ID" value="ENSCING00000005985.3"/>
</dbReference>
<organism evidence="14 15">
    <name type="scientific">Ciona intestinalis</name>
    <name type="common">Transparent sea squirt</name>
    <name type="synonym">Ascidia intestinalis</name>
    <dbReference type="NCBI Taxonomy" id="7719"/>
    <lineage>
        <taxon>Eukaryota</taxon>
        <taxon>Metazoa</taxon>
        <taxon>Chordata</taxon>
        <taxon>Tunicata</taxon>
        <taxon>Ascidiacea</taxon>
        <taxon>Phlebobranchia</taxon>
        <taxon>Cionidae</taxon>
        <taxon>Ciona</taxon>
    </lineage>
</organism>
<reference evidence="14" key="3">
    <citation type="submission" date="2025-08" db="UniProtKB">
        <authorList>
            <consortium name="Ensembl"/>
        </authorList>
    </citation>
    <scope>IDENTIFICATION</scope>
</reference>
<evidence type="ECO:0000256" key="2">
    <source>
        <dbReference type="ARBA" id="ARBA00004286"/>
    </source>
</evidence>
<dbReference type="Gene3D" id="1.25.10.10">
    <property type="entry name" value="Leucine-rich Repeat Variant"/>
    <property type="match status" value="2"/>
</dbReference>
<dbReference type="InterPro" id="IPR024324">
    <property type="entry name" value="Condensin_cplx_su1_N"/>
</dbReference>
<evidence type="ECO:0000313" key="15">
    <source>
        <dbReference type="Proteomes" id="UP000008144"/>
    </source>
</evidence>
<evidence type="ECO:0000256" key="11">
    <source>
        <dbReference type="SAM" id="MobiDB-lite"/>
    </source>
</evidence>
<dbReference type="InterPro" id="IPR011989">
    <property type="entry name" value="ARM-like"/>
</dbReference>
<evidence type="ECO:0000256" key="9">
    <source>
        <dbReference type="ARBA" id="ARBA00023306"/>
    </source>
</evidence>
<dbReference type="GO" id="GO:0000796">
    <property type="term" value="C:condensin complex"/>
    <property type="evidence" value="ECO:0000318"/>
    <property type="project" value="GO_Central"/>
</dbReference>
<dbReference type="InterPro" id="IPR026971">
    <property type="entry name" value="CND1/NCAPD3"/>
</dbReference>
<dbReference type="Pfam" id="PF12922">
    <property type="entry name" value="Cnd1_N"/>
    <property type="match status" value="1"/>
</dbReference>
<keyword evidence="5 10" id="KW-0132">Cell division</keyword>
<reference evidence="14" key="2">
    <citation type="journal article" date="2008" name="Genome Biol.">
        <title>Improved genome assembly and evidence-based global gene model set for the chordate Ciona intestinalis: new insight into intron and operon populations.</title>
        <authorList>
            <person name="Satou Y."/>
            <person name="Mineta K."/>
            <person name="Ogasawara M."/>
            <person name="Sasakura Y."/>
            <person name="Shoguchi E."/>
            <person name="Ueno K."/>
            <person name="Yamada L."/>
            <person name="Matsumoto J."/>
            <person name="Wasserscheid J."/>
            <person name="Dewar K."/>
            <person name="Wiley G.B."/>
            <person name="Macmil S.L."/>
            <person name="Roe B.A."/>
            <person name="Zeller R.W."/>
            <person name="Hastings K.E."/>
            <person name="Lemaire P."/>
            <person name="Lindquist E."/>
            <person name="Endo T."/>
            <person name="Hotta K."/>
            <person name="Inaba K."/>
        </authorList>
    </citation>
    <scope>NUCLEOTIDE SEQUENCE [LARGE SCALE GENOMIC DNA]</scope>
    <source>
        <strain evidence="14">wild type</strain>
    </source>
</reference>
<keyword evidence="6 10" id="KW-0498">Mitosis</keyword>
<feature type="compositionally biased region" description="Basic and acidic residues" evidence="11">
    <location>
        <begin position="884"/>
        <end position="893"/>
    </location>
</feature>
<evidence type="ECO:0000256" key="1">
    <source>
        <dbReference type="ARBA" id="ARBA00004123"/>
    </source>
</evidence>
<keyword evidence="7 10" id="KW-0226">DNA condensation</keyword>
<comment type="subcellular location">
    <subcellularLocation>
        <location evidence="2">Chromosome</location>
    </subcellularLocation>
    <subcellularLocation>
        <location evidence="1">Nucleus</location>
    </subcellularLocation>
</comment>
<evidence type="ECO:0000256" key="5">
    <source>
        <dbReference type="ARBA" id="ARBA00022618"/>
    </source>
</evidence>
<dbReference type="InterPro" id="IPR016024">
    <property type="entry name" value="ARM-type_fold"/>
</dbReference>
<feature type="domain" description="Condensin complex subunit 1 N-terminal" evidence="13">
    <location>
        <begin position="4"/>
        <end position="159"/>
    </location>
</feature>
<comment type="similarity">
    <text evidence="3 10">Belongs to the CND1 (condensin subunit 1) family.</text>
</comment>
<dbReference type="OMA" id="DVIAKLW"/>
<proteinExistence type="inferred from homology"/>
<evidence type="ECO:0000256" key="8">
    <source>
        <dbReference type="ARBA" id="ARBA00023242"/>
    </source>
</evidence>
<dbReference type="Proteomes" id="UP000008144">
    <property type="component" value="Chromosome 1"/>
</dbReference>
<accession>F6PWP3</accession>
<keyword evidence="8" id="KW-0539">Nucleus</keyword>
<dbReference type="EMBL" id="EAAA01000191">
    <property type="status" value="NOT_ANNOTATED_CDS"/>
    <property type="molecule type" value="Genomic_DNA"/>
</dbReference>
<dbReference type="InterPro" id="IPR007673">
    <property type="entry name" value="Condensin_cplx_su1"/>
</dbReference>
<feature type="region of interest" description="Disordered" evidence="11">
    <location>
        <begin position="466"/>
        <end position="512"/>
    </location>
</feature>
<feature type="compositionally biased region" description="Basic and acidic residues" evidence="11">
    <location>
        <begin position="863"/>
        <end position="877"/>
    </location>
</feature>
<feature type="domain" description="Condensin complex subunit 1 C-terminal" evidence="12">
    <location>
        <begin position="988"/>
        <end position="1149"/>
    </location>
</feature>
<protein>
    <recommendedName>
        <fullName evidence="10">Condensin complex subunit 1</fullName>
    </recommendedName>
</protein>
<reference evidence="14" key="4">
    <citation type="submission" date="2025-09" db="UniProtKB">
        <authorList>
            <consortium name="Ensembl"/>
        </authorList>
    </citation>
    <scope>IDENTIFICATION</scope>
</reference>
<dbReference type="PIRSF" id="PIRSF017127">
    <property type="entry name" value="Condensin_D2"/>
    <property type="match status" value="1"/>
</dbReference>
<keyword evidence="4" id="KW-0158">Chromosome</keyword>
<dbReference type="FunFam" id="1.25.10.10:FF:001846">
    <property type="entry name" value="Condensin complex subunit 1"/>
    <property type="match status" value="1"/>
</dbReference>
<dbReference type="GO" id="GO:0007076">
    <property type="term" value="P:mitotic chromosome condensation"/>
    <property type="evidence" value="ECO:0000318"/>
    <property type="project" value="GO_Central"/>
</dbReference>
<feature type="compositionally biased region" description="Acidic residues" evidence="11">
    <location>
        <begin position="475"/>
        <end position="488"/>
    </location>
</feature>
<comment type="function">
    <text evidence="10">Regulatory subunit of the condensin complex, a complex required for conversion of interphase chromatin into mitotic-like condense chromosomes. The condensin complex probably introduces positive supercoils into relaxed DNA in the presence of type I topoisomerases and converts nicked DNA into positive knotted forms in the presence of type II topoisomerases.</text>
</comment>
<dbReference type="InParanoid" id="F6PWP3"/>
<dbReference type="STRING" id="7719.ENSCINP00000025038"/>
<keyword evidence="9 10" id="KW-0131">Cell cycle</keyword>
<evidence type="ECO:0000259" key="12">
    <source>
        <dbReference type="Pfam" id="PF12717"/>
    </source>
</evidence>
<evidence type="ECO:0000313" key="14">
    <source>
        <dbReference type="Ensembl" id="ENSCINP00000025038.2"/>
    </source>
</evidence>
<dbReference type="SUPFAM" id="SSF48371">
    <property type="entry name" value="ARM repeat"/>
    <property type="match status" value="1"/>
</dbReference>
<dbReference type="GO" id="GO:0005634">
    <property type="term" value="C:nucleus"/>
    <property type="evidence" value="ECO:0007669"/>
    <property type="project" value="UniProtKB-SubCell"/>
</dbReference>
<dbReference type="PANTHER" id="PTHR14222:SF2">
    <property type="entry name" value="CONDENSIN COMPLEX SUBUNIT 1"/>
    <property type="match status" value="1"/>
</dbReference>
<evidence type="ECO:0000256" key="3">
    <source>
        <dbReference type="ARBA" id="ARBA00009606"/>
    </source>
</evidence>
<reference evidence="15" key="1">
    <citation type="journal article" date="2002" name="Science">
        <title>The draft genome of Ciona intestinalis: insights into chordate and vertebrate origins.</title>
        <authorList>
            <person name="Dehal P."/>
            <person name="Satou Y."/>
            <person name="Campbell R.K."/>
            <person name="Chapman J."/>
            <person name="Degnan B."/>
            <person name="De Tomaso A."/>
            <person name="Davidson B."/>
            <person name="Di Gregorio A."/>
            <person name="Gelpke M."/>
            <person name="Goodstein D.M."/>
            <person name="Harafuji N."/>
            <person name="Hastings K.E."/>
            <person name="Ho I."/>
            <person name="Hotta K."/>
            <person name="Huang W."/>
            <person name="Kawashima T."/>
            <person name="Lemaire P."/>
            <person name="Martinez D."/>
            <person name="Meinertzhagen I.A."/>
            <person name="Necula S."/>
            <person name="Nonaka M."/>
            <person name="Putnam N."/>
            <person name="Rash S."/>
            <person name="Saiga H."/>
            <person name="Satake M."/>
            <person name="Terry A."/>
            <person name="Yamada L."/>
            <person name="Wang H.G."/>
            <person name="Awazu S."/>
            <person name="Azumi K."/>
            <person name="Boore J."/>
            <person name="Branno M."/>
            <person name="Chin-Bow S."/>
            <person name="DeSantis R."/>
            <person name="Doyle S."/>
            <person name="Francino P."/>
            <person name="Keys D.N."/>
            <person name="Haga S."/>
            <person name="Hayashi H."/>
            <person name="Hino K."/>
            <person name="Imai K.S."/>
            <person name="Inaba K."/>
            <person name="Kano S."/>
            <person name="Kobayashi K."/>
            <person name="Kobayashi M."/>
            <person name="Lee B.I."/>
            <person name="Makabe K.W."/>
            <person name="Manohar C."/>
            <person name="Matassi G."/>
            <person name="Medina M."/>
            <person name="Mochizuki Y."/>
            <person name="Mount S."/>
            <person name="Morishita T."/>
            <person name="Miura S."/>
            <person name="Nakayama A."/>
            <person name="Nishizaka S."/>
            <person name="Nomoto H."/>
            <person name="Ohta F."/>
            <person name="Oishi K."/>
            <person name="Rigoutsos I."/>
            <person name="Sano M."/>
            <person name="Sasaki A."/>
            <person name="Sasakura Y."/>
            <person name="Shoguchi E."/>
            <person name="Shin-i T."/>
            <person name="Spagnuolo A."/>
            <person name="Stainier D."/>
            <person name="Suzuki M.M."/>
            <person name="Tassy O."/>
            <person name="Takatori N."/>
            <person name="Tokuoka M."/>
            <person name="Yagi K."/>
            <person name="Yoshizaki F."/>
            <person name="Wada S."/>
            <person name="Zhang C."/>
            <person name="Hyatt P.D."/>
            <person name="Larimer F."/>
            <person name="Detter C."/>
            <person name="Doggett N."/>
            <person name="Glavina T."/>
            <person name="Hawkins T."/>
            <person name="Richardson P."/>
            <person name="Lucas S."/>
            <person name="Kohara Y."/>
            <person name="Levine M."/>
            <person name="Satoh N."/>
            <person name="Rokhsar D.S."/>
        </authorList>
    </citation>
    <scope>NUCLEOTIDE SEQUENCE [LARGE SCALE GENOMIC DNA]</scope>
</reference>
<evidence type="ECO:0000256" key="7">
    <source>
        <dbReference type="ARBA" id="ARBA00023067"/>
    </source>
</evidence>
<dbReference type="Pfam" id="PF12717">
    <property type="entry name" value="Cnd1"/>
    <property type="match status" value="1"/>
</dbReference>
<name>F6PWP3_CIOIN</name>
<dbReference type="InterPro" id="IPR032682">
    <property type="entry name" value="Cnd1_C"/>
</dbReference>
<keyword evidence="15" id="KW-1185">Reference proteome</keyword>
<dbReference type="GO" id="GO:0000779">
    <property type="term" value="C:condensed chromosome, centromeric region"/>
    <property type="evidence" value="ECO:0000318"/>
    <property type="project" value="GO_Central"/>
</dbReference>
<dbReference type="GO" id="GO:0042393">
    <property type="term" value="F:histone binding"/>
    <property type="evidence" value="ECO:0000318"/>
    <property type="project" value="GO_Central"/>
</dbReference>
<dbReference type="FunCoup" id="F6PWP3">
    <property type="interactions" value="27"/>
</dbReference>
<evidence type="ECO:0000259" key="13">
    <source>
        <dbReference type="Pfam" id="PF12922"/>
    </source>
</evidence>
<dbReference type="GeneTree" id="ENSGT00940000153566"/>
<dbReference type="GO" id="GO:0051301">
    <property type="term" value="P:cell division"/>
    <property type="evidence" value="ECO:0007669"/>
    <property type="project" value="UniProtKB-KW"/>
</dbReference>